<accession>A0AAE3GRL9</accession>
<dbReference type="Proteomes" id="UP001204953">
    <property type="component" value="Unassembled WGS sequence"/>
</dbReference>
<dbReference type="AlphaFoldDB" id="A0AAE3GRL9"/>
<reference evidence="1" key="1">
    <citation type="submission" date="2022-06" db="EMBL/GenBank/DDBJ databases">
        <title>New cyanobacteria of genus Symplocastrum in benthos of Lake Baikal.</title>
        <authorList>
            <person name="Sorokovikova E."/>
            <person name="Tikhonova I."/>
            <person name="Krasnopeev A."/>
            <person name="Evseev P."/>
            <person name="Gladkikh A."/>
            <person name="Belykh O."/>
        </authorList>
    </citation>
    <scope>NUCLEOTIDE SEQUENCE</scope>
    <source>
        <strain evidence="1">BBK-W-15</strain>
    </source>
</reference>
<sequence>MKKKILIFFLFNIGLLTFLFLANTEIPSRKPLISQSQPPNTKISGIPSKETIAETVRNDAINRWRFPQSGRVARIEATNLRTMGNIRWISATIPTWKITLESTNLRLVYITNDTGAVMVLAKRDNLQLPKKLPAAVITGVQKEAVLYWHPQFETTVSPILPPQVLLEKAEPVTWKNTCLDLPNSGEVCTPKTINGWRIKVVGITPPPCIACLPGNLQQIAPPTLNFRVDETGKEVRADIPESVASEGFKVAQSWGLATKSGRIIGASPTRWGAGCDNFQGLPIACDPVPVNGWLVKIEDRGKRWHIQVDDSGNNGELMARENIALDNSFDKKLADEVRNLAAQHLEMGWEQILFTQVEAQSFGACLGLPTPVEKCAPDPGQGYRVTVEGKVGQRQVYRVSPNSGIRIEANNGLPPRIDKLPNPIAEKLFLDAKSRLQVALSDLRITSAEITSECFRTATDPPNAPCQVLVSGSWRIVVTNFKRQLVYRVNSRGDIESVSPE</sequence>
<name>A0AAE3GRL9_9CYAN</name>
<keyword evidence="2" id="KW-1185">Reference proteome</keyword>
<comment type="caution">
    <text evidence="1">The sequence shown here is derived from an EMBL/GenBank/DDBJ whole genome shotgun (WGS) entry which is preliminary data.</text>
</comment>
<evidence type="ECO:0000313" key="2">
    <source>
        <dbReference type="Proteomes" id="UP001204953"/>
    </source>
</evidence>
<organism evidence="1 2">
    <name type="scientific">Limnofasciculus baicalensis BBK-W-15</name>
    <dbReference type="NCBI Taxonomy" id="2699891"/>
    <lineage>
        <taxon>Bacteria</taxon>
        <taxon>Bacillati</taxon>
        <taxon>Cyanobacteriota</taxon>
        <taxon>Cyanophyceae</taxon>
        <taxon>Coleofasciculales</taxon>
        <taxon>Coleofasciculaceae</taxon>
        <taxon>Limnofasciculus</taxon>
        <taxon>Limnofasciculus baicalensis</taxon>
    </lineage>
</organism>
<dbReference type="RefSeq" id="WP_254011797.1">
    <property type="nucleotide sequence ID" value="NZ_JAMZMM010000087.1"/>
</dbReference>
<proteinExistence type="predicted"/>
<dbReference type="EMBL" id="JAMZMM010000087">
    <property type="protein sequence ID" value="MCP2729009.1"/>
    <property type="molecule type" value="Genomic_DNA"/>
</dbReference>
<protein>
    <submittedName>
        <fullName evidence="1">Uncharacterized protein</fullName>
    </submittedName>
</protein>
<evidence type="ECO:0000313" key="1">
    <source>
        <dbReference type="EMBL" id="MCP2729009.1"/>
    </source>
</evidence>
<gene>
    <name evidence="1" type="ORF">NJ959_11130</name>
</gene>